<accession>A0A0F9Q1S6</accession>
<keyword evidence="1" id="KW-1133">Transmembrane helix</keyword>
<dbReference type="EMBL" id="LAZR01002369">
    <property type="protein sequence ID" value="KKN30952.1"/>
    <property type="molecule type" value="Genomic_DNA"/>
</dbReference>
<keyword evidence="1" id="KW-0472">Membrane</keyword>
<gene>
    <name evidence="2" type="ORF">LCGC14_0829050</name>
</gene>
<proteinExistence type="predicted"/>
<sequence>VLTLVILAIFSAALTGVIVLKVLKDPKKEEKLDKFAAVVKVGVDGAIKALADKKITLDEAMDLIRKVIEEAKEQFK</sequence>
<feature type="transmembrane region" description="Helical" evidence="1">
    <location>
        <begin position="6"/>
        <end position="23"/>
    </location>
</feature>
<name>A0A0F9Q1S6_9ZZZZ</name>
<reference evidence="2" key="1">
    <citation type="journal article" date="2015" name="Nature">
        <title>Complex archaea that bridge the gap between prokaryotes and eukaryotes.</title>
        <authorList>
            <person name="Spang A."/>
            <person name="Saw J.H."/>
            <person name="Jorgensen S.L."/>
            <person name="Zaremba-Niedzwiedzka K."/>
            <person name="Martijn J."/>
            <person name="Lind A.E."/>
            <person name="van Eijk R."/>
            <person name="Schleper C."/>
            <person name="Guy L."/>
            <person name="Ettema T.J."/>
        </authorList>
    </citation>
    <scope>NUCLEOTIDE SEQUENCE</scope>
</reference>
<evidence type="ECO:0000313" key="2">
    <source>
        <dbReference type="EMBL" id="KKN30952.1"/>
    </source>
</evidence>
<evidence type="ECO:0000256" key="1">
    <source>
        <dbReference type="SAM" id="Phobius"/>
    </source>
</evidence>
<organism evidence="2">
    <name type="scientific">marine sediment metagenome</name>
    <dbReference type="NCBI Taxonomy" id="412755"/>
    <lineage>
        <taxon>unclassified sequences</taxon>
        <taxon>metagenomes</taxon>
        <taxon>ecological metagenomes</taxon>
    </lineage>
</organism>
<keyword evidence="1" id="KW-0812">Transmembrane</keyword>
<dbReference type="AlphaFoldDB" id="A0A0F9Q1S6"/>
<comment type="caution">
    <text evidence="2">The sequence shown here is derived from an EMBL/GenBank/DDBJ whole genome shotgun (WGS) entry which is preliminary data.</text>
</comment>
<feature type="non-terminal residue" evidence="2">
    <location>
        <position position="1"/>
    </location>
</feature>
<protein>
    <submittedName>
        <fullName evidence="2">Uncharacterized protein</fullName>
    </submittedName>
</protein>